<reference evidence="1 2" key="1">
    <citation type="submission" date="2021-05" db="EMBL/GenBank/DDBJ databases">
        <title>Bacteria Genome sequencing.</title>
        <authorList>
            <person name="Takabe Y."/>
            <person name="Nakajima Y."/>
            <person name="Suzuki S."/>
            <person name="Shiozaki T."/>
        </authorList>
    </citation>
    <scope>NUCLEOTIDE SEQUENCE [LARGE SCALE GENOMIC DNA]</scope>
    <source>
        <strain evidence="1 2">AI_62</strain>
    </source>
</reference>
<comment type="caution">
    <text evidence="1">The sequence shown here is derived from an EMBL/GenBank/DDBJ whole genome shotgun (WGS) entry which is preliminary data.</text>
</comment>
<dbReference type="RefSeq" id="WP_220747268.1">
    <property type="nucleotide sequence ID" value="NZ_BPFH01000001.1"/>
</dbReference>
<gene>
    <name evidence="1" type="ORF">JANAI62_03790</name>
</gene>
<accession>A0ABQ4NH55</accession>
<dbReference type="Proteomes" id="UP000786693">
    <property type="component" value="Unassembled WGS sequence"/>
</dbReference>
<dbReference type="EMBL" id="BPFH01000001">
    <property type="protein sequence ID" value="GIT93756.1"/>
    <property type="molecule type" value="Genomic_DNA"/>
</dbReference>
<keyword evidence="2" id="KW-1185">Reference proteome</keyword>
<name>A0ABQ4NH55_9RHOB</name>
<organism evidence="1 2">
    <name type="scientific">Jannaschia pagri</name>
    <dbReference type="NCBI Taxonomy" id="2829797"/>
    <lineage>
        <taxon>Bacteria</taxon>
        <taxon>Pseudomonadati</taxon>
        <taxon>Pseudomonadota</taxon>
        <taxon>Alphaproteobacteria</taxon>
        <taxon>Rhodobacterales</taxon>
        <taxon>Roseobacteraceae</taxon>
        <taxon>Jannaschia</taxon>
    </lineage>
</organism>
<sequence length="140" mass="16341">MLILEWFIGFMPPRASEPRMWFGHVEMWGYTDDEDWVFFDFNSILPEIRIVHRHDDVLHLLTERNERCPEVWSYVPKSSVRVPVFPPMNCVTVCAHILGLRAWTPNGLRRTLRANGARKITNGHSEEIRRATTPGAYGLH</sequence>
<evidence type="ECO:0000313" key="2">
    <source>
        <dbReference type="Proteomes" id="UP000786693"/>
    </source>
</evidence>
<evidence type="ECO:0000313" key="1">
    <source>
        <dbReference type="EMBL" id="GIT93756.1"/>
    </source>
</evidence>
<proteinExistence type="predicted"/>
<protein>
    <submittedName>
        <fullName evidence="1">Uncharacterized protein</fullName>
    </submittedName>
</protein>